<evidence type="ECO:0000256" key="1">
    <source>
        <dbReference type="ARBA" id="ARBA00004651"/>
    </source>
</evidence>
<accession>A0A1M6MGI3</accession>
<dbReference type="GO" id="GO:0015188">
    <property type="term" value="F:L-isoleucine transmembrane transporter activity"/>
    <property type="evidence" value="ECO:0007669"/>
    <property type="project" value="TreeGrafter"/>
</dbReference>
<feature type="transmembrane region" description="Helical" evidence="9">
    <location>
        <begin position="12"/>
        <end position="29"/>
    </location>
</feature>
<dbReference type="AlphaFoldDB" id="A0A1M6MGI3"/>
<feature type="transmembrane region" description="Helical" evidence="9">
    <location>
        <begin position="412"/>
        <end position="433"/>
    </location>
</feature>
<name>A0A1M6MGI3_9CLOT</name>
<comment type="function">
    <text evidence="9">Component of the transport system for branched-chain amino acids.</text>
</comment>
<evidence type="ECO:0000313" key="10">
    <source>
        <dbReference type="EMBL" id="SHJ82575.1"/>
    </source>
</evidence>
<dbReference type="GO" id="GO:0015820">
    <property type="term" value="P:L-leucine transport"/>
    <property type="evidence" value="ECO:0007669"/>
    <property type="project" value="TreeGrafter"/>
</dbReference>
<dbReference type="PANTHER" id="PTHR30588:SF8">
    <property type="entry name" value="BRANCHED-CHAIN AMINO ACID PERMEASE BRAB"/>
    <property type="match status" value="1"/>
</dbReference>
<dbReference type="PANTHER" id="PTHR30588">
    <property type="entry name" value="BRANCHED-CHAIN AMINO ACID TRANSPORT SYSTEM 2 CARRIER PROTEIN"/>
    <property type="match status" value="1"/>
</dbReference>
<feature type="transmembrane region" description="Helical" evidence="9">
    <location>
        <begin position="122"/>
        <end position="141"/>
    </location>
</feature>
<dbReference type="STRING" id="1121331.SAMN02745248_01048"/>
<dbReference type="InterPro" id="IPR004685">
    <property type="entry name" value="Brnchd-chn_aa_trnsp_Livcs"/>
</dbReference>
<feature type="transmembrane region" description="Helical" evidence="9">
    <location>
        <begin position="153"/>
        <end position="171"/>
    </location>
</feature>
<evidence type="ECO:0000313" key="11">
    <source>
        <dbReference type="Proteomes" id="UP000183952"/>
    </source>
</evidence>
<evidence type="ECO:0000256" key="5">
    <source>
        <dbReference type="ARBA" id="ARBA00022692"/>
    </source>
</evidence>
<organism evidence="10 11">
    <name type="scientific">Hathewaya proteolytica DSM 3090</name>
    <dbReference type="NCBI Taxonomy" id="1121331"/>
    <lineage>
        <taxon>Bacteria</taxon>
        <taxon>Bacillati</taxon>
        <taxon>Bacillota</taxon>
        <taxon>Clostridia</taxon>
        <taxon>Eubacteriales</taxon>
        <taxon>Clostridiaceae</taxon>
        <taxon>Hathewaya</taxon>
    </lineage>
</organism>
<dbReference type="OrthoDB" id="9783920at2"/>
<protein>
    <recommendedName>
        <fullName evidence="9">Branched-chain amino acid transport system carrier protein</fullName>
    </recommendedName>
</protein>
<feature type="transmembrane region" description="Helical" evidence="9">
    <location>
        <begin position="236"/>
        <end position="263"/>
    </location>
</feature>
<dbReference type="RefSeq" id="WP_072903080.1">
    <property type="nucleotide sequence ID" value="NZ_FRAD01000007.1"/>
</dbReference>
<evidence type="ECO:0000256" key="8">
    <source>
        <dbReference type="ARBA" id="ARBA00023136"/>
    </source>
</evidence>
<dbReference type="NCBIfam" id="TIGR00796">
    <property type="entry name" value="livcs"/>
    <property type="match status" value="1"/>
</dbReference>
<sequence>MKTNIKFKETLSIGFMLFAIFFGAGNVIFPPFLGMQSGENVWVSVIGFIIADVGLSLICTIAVAISGENFENIAARVSPKFATIFSILVYMMLGPLCAIPRIGAVSASLSIIPLVGDSPLSLYFSVGFIAIFFIATYLLAANPGKLLDFIGKIITPVMLILIVVIIIRAIVNPIGTFANPVGQYATSPFFKGFIEGYQTLDAVGALVIALVVISSIKQLGVTESKDVVRITIKSGIIASICLGLVYFGLGYLGATCGSLNGTFKDGGDLLVAAMLNLFGKPGLILLGFVVTMACLTTSVGLSSSFAEYFSKFFKDEKSGYNIVLLLLCAFSFILSNLGLSTILKVSLPALLIIYPITITLIALVFVDKLIHLKRPIFVSAIVFALLFGVLQVCNDFNLTLGVVSSVYKKIPLVSLGLGWIIPTIAGGLIGTLIPAKKQ</sequence>
<evidence type="ECO:0000256" key="6">
    <source>
        <dbReference type="ARBA" id="ARBA00022970"/>
    </source>
</evidence>
<keyword evidence="3 9" id="KW-0813">Transport</keyword>
<keyword evidence="11" id="KW-1185">Reference proteome</keyword>
<dbReference type="GO" id="GO:0005304">
    <property type="term" value="F:L-valine transmembrane transporter activity"/>
    <property type="evidence" value="ECO:0007669"/>
    <property type="project" value="TreeGrafter"/>
</dbReference>
<proteinExistence type="inferred from homology"/>
<keyword evidence="6 9" id="KW-0029">Amino-acid transport</keyword>
<keyword evidence="7 9" id="KW-1133">Transmembrane helix</keyword>
<evidence type="ECO:0000256" key="4">
    <source>
        <dbReference type="ARBA" id="ARBA00022475"/>
    </source>
</evidence>
<dbReference type="Pfam" id="PF05525">
    <property type="entry name" value="Branch_AA_trans"/>
    <property type="match status" value="1"/>
</dbReference>
<dbReference type="EMBL" id="FRAD01000007">
    <property type="protein sequence ID" value="SHJ82575.1"/>
    <property type="molecule type" value="Genomic_DNA"/>
</dbReference>
<keyword evidence="8 9" id="KW-0472">Membrane</keyword>
<comment type="similarity">
    <text evidence="2 9">Belongs to the branched chain amino acid transporter family.</text>
</comment>
<reference evidence="10 11" key="1">
    <citation type="submission" date="2016-11" db="EMBL/GenBank/DDBJ databases">
        <authorList>
            <person name="Jaros S."/>
            <person name="Januszkiewicz K."/>
            <person name="Wedrychowicz H."/>
        </authorList>
    </citation>
    <scope>NUCLEOTIDE SEQUENCE [LARGE SCALE GENOMIC DNA]</scope>
    <source>
        <strain evidence="10 11">DSM 3090</strain>
    </source>
</reference>
<feature type="transmembrane region" description="Helical" evidence="9">
    <location>
        <begin position="345"/>
        <end position="366"/>
    </location>
</feature>
<feature type="transmembrane region" description="Helical" evidence="9">
    <location>
        <begin position="283"/>
        <end position="306"/>
    </location>
</feature>
<dbReference type="GO" id="GO:0015818">
    <property type="term" value="P:isoleucine transport"/>
    <property type="evidence" value="ECO:0007669"/>
    <property type="project" value="TreeGrafter"/>
</dbReference>
<feature type="transmembrane region" description="Helical" evidence="9">
    <location>
        <begin position="197"/>
        <end position="216"/>
    </location>
</feature>
<gene>
    <name evidence="10" type="ORF">SAMN02745248_01048</name>
</gene>
<keyword evidence="5 9" id="KW-0812">Transmembrane</keyword>
<comment type="subcellular location">
    <subcellularLocation>
        <location evidence="1 9">Cell membrane</location>
        <topology evidence="1 9">Multi-pass membrane protein</topology>
    </subcellularLocation>
</comment>
<keyword evidence="4" id="KW-1003">Cell membrane</keyword>
<evidence type="ECO:0000256" key="3">
    <source>
        <dbReference type="ARBA" id="ARBA00022448"/>
    </source>
</evidence>
<feature type="transmembrane region" description="Helical" evidence="9">
    <location>
        <begin position="41"/>
        <end position="65"/>
    </location>
</feature>
<feature type="transmembrane region" description="Helical" evidence="9">
    <location>
        <begin position="375"/>
        <end position="392"/>
    </location>
</feature>
<dbReference type="Proteomes" id="UP000183952">
    <property type="component" value="Unassembled WGS sequence"/>
</dbReference>
<feature type="transmembrane region" description="Helical" evidence="9">
    <location>
        <begin position="77"/>
        <end position="102"/>
    </location>
</feature>
<evidence type="ECO:0000256" key="2">
    <source>
        <dbReference type="ARBA" id="ARBA00008540"/>
    </source>
</evidence>
<dbReference type="GO" id="GO:0015190">
    <property type="term" value="F:L-leucine transmembrane transporter activity"/>
    <property type="evidence" value="ECO:0007669"/>
    <property type="project" value="TreeGrafter"/>
</dbReference>
<dbReference type="GO" id="GO:0005886">
    <property type="term" value="C:plasma membrane"/>
    <property type="evidence" value="ECO:0007669"/>
    <property type="project" value="UniProtKB-SubCell"/>
</dbReference>
<evidence type="ECO:0000256" key="7">
    <source>
        <dbReference type="ARBA" id="ARBA00022989"/>
    </source>
</evidence>
<evidence type="ECO:0000256" key="9">
    <source>
        <dbReference type="RuleBase" id="RU362122"/>
    </source>
</evidence>
<feature type="transmembrane region" description="Helical" evidence="9">
    <location>
        <begin position="318"/>
        <end position="339"/>
    </location>
</feature>